<dbReference type="GO" id="GO:0016618">
    <property type="term" value="F:hydroxypyruvate reductase [NAD(P)H] activity"/>
    <property type="evidence" value="ECO:0007669"/>
    <property type="project" value="UniProtKB-EC"/>
</dbReference>
<accession>A0A7W6J844</accession>
<sequence>MTSATSSVATLRADARAFFDAAVRAADPAGAVEKALLAEGAAIAAARRIILVAFGKAAVPMMRAALPFAKGKLARAVALTNYENVAPVEGADVLPGGHPIPDENGLKGAAAIEAAVAGAEEGDLVIVLTSGGGSALLCAPAEGIALSDKMALNAALIRSGADITEINTVRSMVSRLKGGRLARLAHRGQLVALVLSDVPGDDLTIIASGPTVPSRATAASAMAILEKYGLVDSLPGPIARHLRETAPKEDLSAPIPHARSRIIGSNSLSLEAAKQAASDKGYRAVTGHVWLEGEVGLAAADLCRMAAGEGAGPVAIVSGGEPVVVLTGTGKGGRNQELALRFAVAEKAAPLGRPWAFLSGGTDGRDGPTEAAGAVVDAGTLGRMEAAGIDVAARLADNDSNPALAASGDLVMTGGTGTNVADIQIVLLG</sequence>
<evidence type="ECO:0000259" key="2">
    <source>
        <dbReference type="Pfam" id="PF13660"/>
    </source>
</evidence>
<dbReference type="InterPro" id="IPR039760">
    <property type="entry name" value="MOFRL_protein"/>
</dbReference>
<dbReference type="EMBL" id="JACIEZ010000005">
    <property type="protein sequence ID" value="MBB4065646.1"/>
    <property type="molecule type" value="Genomic_DNA"/>
</dbReference>
<proteinExistence type="predicted"/>
<dbReference type="InterPro" id="IPR038614">
    <property type="entry name" value="GK_N_sf"/>
</dbReference>
<keyword evidence="4" id="KW-1185">Reference proteome</keyword>
<dbReference type="PANTHER" id="PTHR12227">
    <property type="entry name" value="GLYCERATE KINASE"/>
    <property type="match status" value="1"/>
</dbReference>
<dbReference type="GO" id="GO:0005737">
    <property type="term" value="C:cytoplasm"/>
    <property type="evidence" value="ECO:0007669"/>
    <property type="project" value="TreeGrafter"/>
</dbReference>
<protein>
    <submittedName>
        <fullName evidence="3">Hydroxypyruvate reductase</fullName>
        <ecNumber evidence="3">1.1.1.81</ecNumber>
    </submittedName>
</protein>
<keyword evidence="3" id="KW-0670">Pyruvate</keyword>
<dbReference type="Pfam" id="PF13660">
    <property type="entry name" value="DUF4147"/>
    <property type="match status" value="1"/>
</dbReference>
<evidence type="ECO:0000259" key="1">
    <source>
        <dbReference type="Pfam" id="PF05161"/>
    </source>
</evidence>
<dbReference type="RefSeq" id="WP_183366938.1">
    <property type="nucleotide sequence ID" value="NZ_JACIEZ010000005.1"/>
</dbReference>
<name>A0A7W6J844_9HYPH</name>
<dbReference type="AlphaFoldDB" id="A0A7W6J844"/>
<organism evidence="3 4">
    <name type="scientific">Gellertiella hungarica</name>
    <dbReference type="NCBI Taxonomy" id="1572859"/>
    <lineage>
        <taxon>Bacteria</taxon>
        <taxon>Pseudomonadati</taxon>
        <taxon>Pseudomonadota</taxon>
        <taxon>Alphaproteobacteria</taxon>
        <taxon>Hyphomicrobiales</taxon>
        <taxon>Rhizobiaceae</taxon>
        <taxon>Gellertiella</taxon>
    </lineage>
</organism>
<dbReference type="PANTHER" id="PTHR12227:SF0">
    <property type="entry name" value="GLYCERATE KINASE"/>
    <property type="match status" value="1"/>
</dbReference>
<dbReference type="InterPro" id="IPR007835">
    <property type="entry name" value="MOFRL"/>
</dbReference>
<feature type="domain" description="MOFRL-associated" evidence="2">
    <location>
        <begin position="15"/>
        <end position="242"/>
    </location>
</feature>
<dbReference type="Pfam" id="PF05161">
    <property type="entry name" value="MOFRL"/>
    <property type="match status" value="1"/>
</dbReference>
<evidence type="ECO:0000313" key="3">
    <source>
        <dbReference type="EMBL" id="MBB4065646.1"/>
    </source>
</evidence>
<dbReference type="Gene3D" id="3.40.50.10180">
    <property type="entry name" value="Glycerate kinase, MOFRL-like N-terminal domain"/>
    <property type="match status" value="1"/>
</dbReference>
<gene>
    <name evidence="3" type="ORF">GGR23_002853</name>
</gene>
<dbReference type="Gene3D" id="3.40.1480.10">
    <property type="entry name" value="MOFRL domain"/>
    <property type="match status" value="1"/>
</dbReference>
<dbReference type="InterPro" id="IPR025286">
    <property type="entry name" value="MOFRL_assoc_dom"/>
</dbReference>
<dbReference type="InterPro" id="IPR037035">
    <property type="entry name" value="GK-like_C_sf"/>
</dbReference>
<dbReference type="Proteomes" id="UP000528286">
    <property type="component" value="Unassembled WGS sequence"/>
</dbReference>
<evidence type="ECO:0000313" key="4">
    <source>
        <dbReference type="Proteomes" id="UP000528286"/>
    </source>
</evidence>
<dbReference type="GO" id="GO:0008887">
    <property type="term" value="F:glycerate kinase activity"/>
    <property type="evidence" value="ECO:0007669"/>
    <property type="project" value="InterPro"/>
</dbReference>
<feature type="domain" description="MOFRL" evidence="1">
    <location>
        <begin position="315"/>
        <end position="422"/>
    </location>
</feature>
<keyword evidence="3" id="KW-0560">Oxidoreductase</keyword>
<comment type="caution">
    <text evidence="3">The sequence shown here is derived from an EMBL/GenBank/DDBJ whole genome shotgun (WGS) entry which is preliminary data.</text>
</comment>
<dbReference type="EC" id="1.1.1.81" evidence="3"/>
<reference evidence="3 4" key="1">
    <citation type="submission" date="2020-08" db="EMBL/GenBank/DDBJ databases">
        <title>Genomic Encyclopedia of Type Strains, Phase IV (KMG-IV): sequencing the most valuable type-strain genomes for metagenomic binning, comparative biology and taxonomic classification.</title>
        <authorList>
            <person name="Goeker M."/>
        </authorList>
    </citation>
    <scope>NUCLEOTIDE SEQUENCE [LARGE SCALE GENOMIC DNA]</scope>
    <source>
        <strain evidence="3 4">DSM 29853</strain>
    </source>
</reference>
<dbReference type="SUPFAM" id="SSF82544">
    <property type="entry name" value="GckA/TtuD-like"/>
    <property type="match status" value="1"/>
</dbReference>